<accession>A0A2D2DQG6</accession>
<dbReference type="AlphaFoldDB" id="A0A2D2DQG6"/>
<sequence>MATASAYTKVAQELYISYFGRPADSAGLQSMTAALAAAGAPTTTSDLDAAYSSNTSVRALMDSFGKSAESTVLYGTGAAGLVTAHFVTAVFHYLFGRAPAESGLAFWTNAIDTGSLTLAAAAHSILTGAIVANGADAALIAKKVAVATNFTNALDTVAEVGAYHGAVAAQLGRDVLAGVSASTDPGTYQAGVVGTLAQMTKAIALTTGADSVAGVSGANLFVANIAGSSNTLQSGDRISAGDGVDTLRANVGVFQASALTLETQGVENIVVRADGSISTTAPIEINGALMKGVTRWESNHSRGDLVIDRAGIASSQLPENVTVAMVGTDAGNVDFGVYFDTAALRALNPTVGGHTLRLQLMDTRSADTDGAPLKGNPYDGFVFLFNGKPTQVRSPAIDQAQTYPELLAAIRAQLAVTPGLEKLVATLGGKFDAYDTQSGHLLSGTEIVITNPGTGTMTTDNSSGWLSPGIPIDESIHKAMPIGPAAAGRALITSTVVLDGVGRGGTGGDLVIGAKATATLAQPGVEAFNITVENSSRLQTINSTYNKLESVNLVNGIVKGDVAVRGSTDSADQSFPGLVSERSGSQHGDTYGFHDVRQVNAGAMKGRVDIEAVVGDLAVAKYIGQPGSQTGALTESVDFIYLGGNNNDNLMLDVTSNMAAKHGTRAAGVTDFRFKMAGGFGDDQITLRILPSVQGNNAWMANQDLNNNITLSGGEGNDTLRKPGAGDAVLDGGNGNDAIYAENSGLQEVTLSTEAKPTATSTAYIGAQWVFNTADQIGLLAPAREYGALKSDALDTYKLAGTKVNVTFQGISSTVTVGTKLTMTMPTDKDINEAIKHAINDDPVLSQLLRANDGPGSALMVQALLDGVMSPADLNISLQTLDPASLTEAQVSAWSAAYGLTGGAVSIDSLLNVIHTSLAAFNANGDYASAMAVDHGAVHSLTGANSIAASDNLILPGMGNDVVILGTAAGVTKAASSNDTVVFDKNFGNDTIVRFNAAGTGIDHLDFTALGGRTLTADLATDKSITIVAAGTTNDTLTKISALFNGYNAETMTHVVAVVDGTTNAAMIYSIEDLAGADNGKATLEGRIDLATVNWHSALTQANFVDAKGVGFNQAEGAAGVAPTPVQLVGMTLPDDGTPQLASGLTGA</sequence>
<evidence type="ECO:0000313" key="2">
    <source>
        <dbReference type="Proteomes" id="UP000229897"/>
    </source>
</evidence>
<dbReference type="InterPro" id="IPR011049">
    <property type="entry name" value="Serralysin-like_metalloprot_C"/>
</dbReference>
<evidence type="ECO:0000313" key="1">
    <source>
        <dbReference type="EMBL" id="ATQ77193.1"/>
    </source>
</evidence>
<organism evidence="1 2">
    <name type="scientific">Massilia violaceinigra</name>
    <dbReference type="NCBI Taxonomy" id="2045208"/>
    <lineage>
        <taxon>Bacteria</taxon>
        <taxon>Pseudomonadati</taxon>
        <taxon>Pseudomonadota</taxon>
        <taxon>Betaproteobacteria</taxon>
        <taxon>Burkholderiales</taxon>
        <taxon>Oxalobacteraceae</taxon>
        <taxon>Telluria group</taxon>
        <taxon>Massilia</taxon>
    </lineage>
</organism>
<name>A0A2D2DQG6_9BURK</name>
<dbReference type="SUPFAM" id="SSF51120">
    <property type="entry name" value="beta-Roll"/>
    <property type="match status" value="1"/>
</dbReference>
<dbReference type="PRINTS" id="PR00313">
    <property type="entry name" value="CABNDNGRPT"/>
</dbReference>
<dbReference type="Proteomes" id="UP000229897">
    <property type="component" value="Chromosome"/>
</dbReference>
<dbReference type="EMBL" id="CP024608">
    <property type="protein sequence ID" value="ATQ77193.1"/>
    <property type="molecule type" value="Genomic_DNA"/>
</dbReference>
<gene>
    <name evidence="1" type="ORF">CR152_23735</name>
</gene>
<dbReference type="KEGG" id="mass:CR152_23735"/>
<proteinExistence type="predicted"/>
<dbReference type="RefSeq" id="WP_099879146.1">
    <property type="nucleotide sequence ID" value="NZ_CP024608.1"/>
</dbReference>
<reference evidence="1" key="1">
    <citation type="submission" date="2017-10" db="EMBL/GenBank/DDBJ databases">
        <title>Massilia psychrophilum sp. nov., a novel purple-pigmented bacterium isolated from Tianshan glacier, Xinjiang Municipality, China.</title>
        <authorList>
            <person name="Wang H."/>
        </authorList>
    </citation>
    <scope>NUCLEOTIDE SEQUENCE [LARGE SCALE GENOMIC DNA]</scope>
    <source>
        <strain evidence="1">B2</strain>
    </source>
</reference>
<protein>
    <recommendedName>
        <fullName evidence="3">DUF4214 domain-containing protein</fullName>
    </recommendedName>
</protein>
<dbReference type="OrthoDB" id="480426at2"/>
<evidence type="ECO:0008006" key="3">
    <source>
        <dbReference type="Google" id="ProtNLM"/>
    </source>
</evidence>
<keyword evidence="2" id="KW-1185">Reference proteome</keyword>